<dbReference type="PANTHER" id="PTHR38099">
    <property type="entry name" value="LARGE RIBOSOMAL RNA SUBUNIT ACCUMULATION PROTEIN YCED"/>
    <property type="match status" value="1"/>
</dbReference>
<comment type="caution">
    <text evidence="6">The sequence shown here is derived from an EMBL/GenBank/DDBJ whole genome shotgun (WGS) entry which is preliminary data.</text>
</comment>
<evidence type="ECO:0000256" key="5">
    <source>
        <dbReference type="ARBA" id="ARBA00031841"/>
    </source>
</evidence>
<dbReference type="InterPro" id="IPR039255">
    <property type="entry name" value="YceD_bac"/>
</dbReference>
<comment type="function">
    <text evidence="1">Plays a role in synthesis, processing and/or stability of 23S rRNA.</text>
</comment>
<dbReference type="Proteomes" id="UP000271590">
    <property type="component" value="Unassembled WGS sequence"/>
</dbReference>
<dbReference type="EMBL" id="RQXU01000002">
    <property type="protein sequence ID" value="RRH91445.1"/>
    <property type="molecule type" value="Genomic_DNA"/>
</dbReference>
<name>A0A3P3EYN6_9BURK</name>
<dbReference type="PANTHER" id="PTHR38099:SF1">
    <property type="entry name" value="LARGE RIBOSOMAL RNA SUBUNIT ACCUMULATION PROTEIN YCED"/>
    <property type="match status" value="1"/>
</dbReference>
<evidence type="ECO:0000256" key="4">
    <source>
        <dbReference type="ARBA" id="ARBA00022517"/>
    </source>
</evidence>
<comment type="similarity">
    <text evidence="2">Belongs to the DUF177 domain family.</text>
</comment>
<evidence type="ECO:0000256" key="3">
    <source>
        <dbReference type="ARBA" id="ARBA00015716"/>
    </source>
</evidence>
<evidence type="ECO:0000313" key="6">
    <source>
        <dbReference type="EMBL" id="RRH91445.1"/>
    </source>
</evidence>
<proteinExistence type="inferred from homology"/>
<accession>A0A3P3EYN6</accession>
<dbReference type="InterPro" id="IPR003772">
    <property type="entry name" value="YceD"/>
</dbReference>
<dbReference type="AlphaFoldDB" id="A0A3P3EYN6"/>
<dbReference type="RefSeq" id="WP_124957203.1">
    <property type="nucleotide sequence ID" value="NZ_CBFHCE010000019.1"/>
</dbReference>
<protein>
    <recommendedName>
        <fullName evidence="3">Large ribosomal RNA subunit accumulation protein YceD</fullName>
    </recommendedName>
    <alternativeName>
        <fullName evidence="5">23S rRNA accumulation protein YceD</fullName>
    </alternativeName>
</protein>
<evidence type="ECO:0000313" key="7">
    <source>
        <dbReference type="Proteomes" id="UP000271590"/>
    </source>
</evidence>
<organism evidence="6 7">
    <name type="scientific">Variovorax beijingensis</name>
    <dbReference type="NCBI Taxonomy" id="2496117"/>
    <lineage>
        <taxon>Bacteria</taxon>
        <taxon>Pseudomonadati</taxon>
        <taxon>Pseudomonadota</taxon>
        <taxon>Betaproteobacteria</taxon>
        <taxon>Burkholderiales</taxon>
        <taxon>Comamonadaceae</taxon>
        <taxon>Variovorax</taxon>
    </lineage>
</organism>
<dbReference type="GO" id="GO:0042254">
    <property type="term" value="P:ribosome biogenesis"/>
    <property type="evidence" value="ECO:0007669"/>
    <property type="project" value="UniProtKB-KW"/>
</dbReference>
<gene>
    <name evidence="6" type="ORF">EH244_04275</name>
</gene>
<evidence type="ECO:0000256" key="2">
    <source>
        <dbReference type="ARBA" id="ARBA00010740"/>
    </source>
</evidence>
<dbReference type="GO" id="GO:0005829">
    <property type="term" value="C:cytosol"/>
    <property type="evidence" value="ECO:0007669"/>
    <property type="project" value="TreeGrafter"/>
</dbReference>
<evidence type="ECO:0000256" key="1">
    <source>
        <dbReference type="ARBA" id="ARBA00002868"/>
    </source>
</evidence>
<sequence length="185" mass="20102">MKREFAPQRLDVAGFAAAAAALGATDPVPNYARLAAELAAPALDAVVRWTATGQERPGADGKAVPWLHLEAEATVPLTCQRCLTPVETPLVVDRWFRFVADEATAEAEDEESEEDLLVVSRDFDLPTLIEDELLMEIPVMPVHEVCPVPVRLSSSDDDFQAAEEAKPNPFAVLGALRSRKPEEGK</sequence>
<dbReference type="Pfam" id="PF02620">
    <property type="entry name" value="YceD"/>
    <property type="match status" value="1"/>
</dbReference>
<keyword evidence="4" id="KW-0690">Ribosome biogenesis</keyword>
<reference evidence="6 7" key="1">
    <citation type="submission" date="2018-11" db="EMBL/GenBank/DDBJ databases">
        <title>The genome of Variovorax sp T529.</title>
        <authorList>
            <person name="Gao J."/>
        </authorList>
    </citation>
    <scope>NUCLEOTIDE SEQUENCE [LARGE SCALE GENOMIC DNA]</scope>
    <source>
        <strain evidence="6 7">T529</strain>
    </source>
</reference>